<keyword evidence="5" id="KW-1185">Reference proteome</keyword>
<dbReference type="SUPFAM" id="SSF81606">
    <property type="entry name" value="PP2C-like"/>
    <property type="match status" value="1"/>
</dbReference>
<evidence type="ECO:0000256" key="2">
    <source>
        <dbReference type="PROSITE-ProRule" id="PRU00169"/>
    </source>
</evidence>
<evidence type="ECO:0000256" key="1">
    <source>
        <dbReference type="ARBA" id="ARBA00022801"/>
    </source>
</evidence>
<evidence type="ECO:0000259" key="3">
    <source>
        <dbReference type="PROSITE" id="PS50110"/>
    </source>
</evidence>
<accession>A0ABS1JJN2</accession>
<comment type="caution">
    <text evidence="4">The sequence shown here is derived from an EMBL/GenBank/DDBJ whole genome shotgun (WGS) entry which is preliminary data.</text>
</comment>
<dbReference type="InterPro" id="IPR001789">
    <property type="entry name" value="Sig_transdc_resp-reg_receiver"/>
</dbReference>
<dbReference type="SMART" id="SM00448">
    <property type="entry name" value="REC"/>
    <property type="match status" value="1"/>
</dbReference>
<dbReference type="Proteomes" id="UP000622707">
    <property type="component" value="Unassembled WGS sequence"/>
</dbReference>
<dbReference type="RefSeq" id="WP_201687618.1">
    <property type="nucleotide sequence ID" value="NZ_JAEQND010000002.1"/>
</dbReference>
<dbReference type="SUPFAM" id="SSF52172">
    <property type="entry name" value="CheY-like"/>
    <property type="match status" value="1"/>
</dbReference>
<dbReference type="SMART" id="SM00331">
    <property type="entry name" value="PP2C_SIG"/>
    <property type="match status" value="1"/>
</dbReference>
<dbReference type="Pfam" id="PF07228">
    <property type="entry name" value="SpoIIE"/>
    <property type="match status" value="1"/>
</dbReference>
<keyword evidence="1" id="KW-0378">Hydrolase</keyword>
<gene>
    <name evidence="4" type="ORF">JI746_04650</name>
</gene>
<evidence type="ECO:0000313" key="4">
    <source>
        <dbReference type="EMBL" id="MBL0424391.1"/>
    </source>
</evidence>
<dbReference type="InterPro" id="IPR001932">
    <property type="entry name" value="PPM-type_phosphatase-like_dom"/>
</dbReference>
<organism evidence="4 5">
    <name type="scientific">Ramlibacter alkalitolerans</name>
    <dbReference type="NCBI Taxonomy" id="2039631"/>
    <lineage>
        <taxon>Bacteria</taxon>
        <taxon>Pseudomonadati</taxon>
        <taxon>Pseudomonadota</taxon>
        <taxon>Betaproteobacteria</taxon>
        <taxon>Burkholderiales</taxon>
        <taxon>Comamonadaceae</taxon>
        <taxon>Ramlibacter</taxon>
    </lineage>
</organism>
<dbReference type="Gene3D" id="3.40.50.2300">
    <property type="match status" value="1"/>
</dbReference>
<feature type="domain" description="Response regulatory" evidence="3">
    <location>
        <begin position="9"/>
        <end position="125"/>
    </location>
</feature>
<protein>
    <submittedName>
        <fullName evidence="4">SpoIIE family protein phosphatase</fullName>
    </submittedName>
</protein>
<dbReference type="PROSITE" id="PS50110">
    <property type="entry name" value="RESPONSE_REGULATORY"/>
    <property type="match status" value="1"/>
</dbReference>
<proteinExistence type="predicted"/>
<dbReference type="PANTHER" id="PTHR43156:SF2">
    <property type="entry name" value="STAGE II SPORULATION PROTEIN E"/>
    <property type="match status" value="1"/>
</dbReference>
<dbReference type="Pfam" id="PF00072">
    <property type="entry name" value="Response_reg"/>
    <property type="match status" value="1"/>
</dbReference>
<dbReference type="InterPro" id="IPR052016">
    <property type="entry name" value="Bact_Sigma-Reg"/>
</dbReference>
<feature type="modified residue" description="4-aspartylphosphate" evidence="2">
    <location>
        <position position="58"/>
    </location>
</feature>
<name>A0ABS1JJN2_9BURK</name>
<reference evidence="4 5" key="1">
    <citation type="journal article" date="2017" name="Int. J. Syst. Evol. Microbiol.">
        <title>Ramlibacter alkalitolerans sp. nov., alkali-tolerant bacterium isolated from soil of ginseng.</title>
        <authorList>
            <person name="Lee D.H."/>
            <person name="Cha C.J."/>
        </authorList>
    </citation>
    <scope>NUCLEOTIDE SEQUENCE [LARGE SCALE GENOMIC DNA]</scope>
    <source>
        <strain evidence="4 5">KACC 19305</strain>
    </source>
</reference>
<dbReference type="InterPro" id="IPR036457">
    <property type="entry name" value="PPM-type-like_dom_sf"/>
</dbReference>
<dbReference type="Gene3D" id="3.60.40.10">
    <property type="entry name" value="PPM-type phosphatase domain"/>
    <property type="match status" value="1"/>
</dbReference>
<dbReference type="CDD" id="cd17574">
    <property type="entry name" value="REC_OmpR"/>
    <property type="match status" value="1"/>
</dbReference>
<keyword evidence="2" id="KW-0597">Phosphoprotein</keyword>
<sequence>MSEPPPRIRALVVDDDPVVLLLLTRFLQGRGYGVEHCPDGEAALARVRAGGINLVVTDRNMPRMDGLALCRAVRALATEPYVYTIMLTASNEQQSLVAAMEAGVDDFIAKPPNLPELGARLRAAERVLSLEAGLARRNGQLADAYGQLQRDLELARTLQVGHLPAPGAFGPVRFDWRFEASGYVGGDTFDYFALGEHHLCFYLADVAGHGVAAAMMAFHAQHQLRAGAERMAQALALPHADLARTAAAVVAEYNRRFLQMGESSLFVTMLFGLLDLRSLQAALVHAGHPPALFSPVRGAPFEAIGSGGVPVGVLEEPGHEATLLQLAAGARLVLYSDGATDCRDAGGEPFGTERLRDVLASAAGAPLERTCGSVHAALRAWRGEAGFEDDVTLLALELG</sequence>
<dbReference type="PANTHER" id="PTHR43156">
    <property type="entry name" value="STAGE II SPORULATION PROTEIN E-RELATED"/>
    <property type="match status" value="1"/>
</dbReference>
<dbReference type="EMBL" id="JAEQND010000002">
    <property type="protein sequence ID" value="MBL0424391.1"/>
    <property type="molecule type" value="Genomic_DNA"/>
</dbReference>
<dbReference type="InterPro" id="IPR011006">
    <property type="entry name" value="CheY-like_superfamily"/>
</dbReference>
<evidence type="ECO:0000313" key="5">
    <source>
        <dbReference type="Proteomes" id="UP000622707"/>
    </source>
</evidence>